<dbReference type="AlphaFoldDB" id="A0A4C1ZQH1"/>
<gene>
    <name evidence="1" type="ORF">EVAR_90306_1</name>
</gene>
<accession>A0A4C1ZQH1</accession>
<organism evidence="1 2">
    <name type="scientific">Eumeta variegata</name>
    <name type="common">Bagworm moth</name>
    <name type="synonym">Eumeta japonica</name>
    <dbReference type="NCBI Taxonomy" id="151549"/>
    <lineage>
        <taxon>Eukaryota</taxon>
        <taxon>Metazoa</taxon>
        <taxon>Ecdysozoa</taxon>
        <taxon>Arthropoda</taxon>
        <taxon>Hexapoda</taxon>
        <taxon>Insecta</taxon>
        <taxon>Pterygota</taxon>
        <taxon>Neoptera</taxon>
        <taxon>Endopterygota</taxon>
        <taxon>Lepidoptera</taxon>
        <taxon>Glossata</taxon>
        <taxon>Ditrysia</taxon>
        <taxon>Tineoidea</taxon>
        <taxon>Psychidae</taxon>
        <taxon>Oiketicinae</taxon>
        <taxon>Eumeta</taxon>
    </lineage>
</organism>
<dbReference type="EMBL" id="BGZK01001980">
    <property type="protein sequence ID" value="GBP89169.1"/>
    <property type="molecule type" value="Genomic_DNA"/>
</dbReference>
<evidence type="ECO:0000313" key="2">
    <source>
        <dbReference type="Proteomes" id="UP000299102"/>
    </source>
</evidence>
<reference evidence="1 2" key="1">
    <citation type="journal article" date="2019" name="Commun. Biol.">
        <title>The bagworm genome reveals a unique fibroin gene that provides high tensile strength.</title>
        <authorList>
            <person name="Kono N."/>
            <person name="Nakamura H."/>
            <person name="Ohtoshi R."/>
            <person name="Tomita M."/>
            <person name="Numata K."/>
            <person name="Arakawa K."/>
        </authorList>
    </citation>
    <scope>NUCLEOTIDE SEQUENCE [LARGE SCALE GENOMIC DNA]</scope>
</reference>
<dbReference type="Proteomes" id="UP000299102">
    <property type="component" value="Unassembled WGS sequence"/>
</dbReference>
<proteinExistence type="predicted"/>
<keyword evidence="2" id="KW-1185">Reference proteome</keyword>
<comment type="caution">
    <text evidence="1">The sequence shown here is derived from an EMBL/GenBank/DDBJ whole genome shotgun (WGS) entry which is preliminary data.</text>
</comment>
<protein>
    <submittedName>
        <fullName evidence="1">Uncharacterized protein</fullName>
    </submittedName>
</protein>
<sequence>MQTLRSTRVSALKLSTDPLPAISHVMQYVIGAAAAIARRHARRVRCVRAPPRPPPRASPARPTTYLIVYAARIVAVTGACPGAARDAGAGRDARWAAAAARERDRSVPRLAAFHSDGTARFWIHCFCHNSSSSRLSS</sequence>
<name>A0A4C1ZQH1_EUMVA</name>
<evidence type="ECO:0000313" key="1">
    <source>
        <dbReference type="EMBL" id="GBP89169.1"/>
    </source>
</evidence>